<keyword evidence="2" id="KW-0813">Transport</keyword>
<feature type="transmembrane region" description="Helical" evidence="9">
    <location>
        <begin position="437"/>
        <end position="456"/>
    </location>
</feature>
<dbReference type="PROSITE" id="PS50893">
    <property type="entry name" value="ABC_TRANSPORTER_2"/>
    <property type="match status" value="1"/>
</dbReference>
<keyword evidence="7 9" id="KW-1133">Transmembrane helix</keyword>
<dbReference type="InterPro" id="IPR011527">
    <property type="entry name" value="ABC1_TM_dom"/>
</dbReference>
<feature type="transmembrane region" description="Helical" evidence="9">
    <location>
        <begin position="510"/>
        <end position="533"/>
    </location>
</feature>
<dbReference type="SUPFAM" id="SSF52540">
    <property type="entry name" value="P-loop containing nucleoside triphosphate hydrolases"/>
    <property type="match status" value="1"/>
</dbReference>
<dbReference type="STRING" id="1895771.BGO89_09385"/>
<dbReference type="InterPro" id="IPR027417">
    <property type="entry name" value="P-loop_NTPase"/>
</dbReference>
<dbReference type="GO" id="GO:0005524">
    <property type="term" value="F:ATP binding"/>
    <property type="evidence" value="ECO:0007669"/>
    <property type="project" value="UniProtKB-KW"/>
</dbReference>
<dbReference type="PANTHER" id="PTHR24221:SF654">
    <property type="entry name" value="ATP-BINDING CASSETTE SUB-FAMILY B MEMBER 6"/>
    <property type="match status" value="1"/>
</dbReference>
<reference evidence="12 13" key="1">
    <citation type="submission" date="2016-09" db="EMBL/GenBank/DDBJ databases">
        <title>Genome-resolved meta-omics ties microbial dynamics to process performance in biotechnology for thiocyanate degradation.</title>
        <authorList>
            <person name="Kantor R.S."/>
            <person name="Huddy R.J."/>
            <person name="Iyer R."/>
            <person name="Thomas B.C."/>
            <person name="Brown C.T."/>
            <person name="Anantharaman K."/>
            <person name="Tringe S."/>
            <person name="Hettich R.L."/>
            <person name="Harrison S.T."/>
            <person name="Banfield J.F."/>
        </authorList>
    </citation>
    <scope>NUCLEOTIDE SEQUENCE [LARGE SCALE GENOMIC DNA]</scope>
    <source>
        <strain evidence="12">59-99</strain>
    </source>
</reference>
<evidence type="ECO:0000256" key="1">
    <source>
        <dbReference type="ARBA" id="ARBA00004651"/>
    </source>
</evidence>
<keyword evidence="4 9" id="KW-0812">Transmembrane</keyword>
<accession>A0A1M3KWZ1</accession>
<dbReference type="PANTHER" id="PTHR24221">
    <property type="entry name" value="ATP-BINDING CASSETTE SUB-FAMILY B"/>
    <property type="match status" value="1"/>
</dbReference>
<dbReference type="GO" id="GO:0034040">
    <property type="term" value="F:ATPase-coupled lipid transmembrane transporter activity"/>
    <property type="evidence" value="ECO:0007669"/>
    <property type="project" value="TreeGrafter"/>
</dbReference>
<dbReference type="PROSITE" id="PS00211">
    <property type="entry name" value="ABC_TRANSPORTER_1"/>
    <property type="match status" value="1"/>
</dbReference>
<evidence type="ECO:0000256" key="2">
    <source>
        <dbReference type="ARBA" id="ARBA00022448"/>
    </source>
</evidence>
<evidence type="ECO:0000259" key="10">
    <source>
        <dbReference type="PROSITE" id="PS50893"/>
    </source>
</evidence>
<dbReference type="InterPro" id="IPR022515">
    <property type="entry name" value="NHPM_micro_ABC2"/>
</dbReference>
<dbReference type="FunFam" id="3.40.50.300:FF:000299">
    <property type="entry name" value="ABC transporter ATP-binding protein/permease"/>
    <property type="match status" value="1"/>
</dbReference>
<keyword evidence="5" id="KW-0547">Nucleotide-binding</keyword>
<dbReference type="InterPro" id="IPR036640">
    <property type="entry name" value="ABC1_TM_sf"/>
</dbReference>
<evidence type="ECO:0000256" key="8">
    <source>
        <dbReference type="ARBA" id="ARBA00023136"/>
    </source>
</evidence>
<organism evidence="12 13">
    <name type="scientific">Candidatus Kapaibacterium thiocyanatum</name>
    <dbReference type="NCBI Taxonomy" id="1895771"/>
    <lineage>
        <taxon>Bacteria</taxon>
        <taxon>Pseudomonadati</taxon>
        <taxon>Candidatus Kapaibacteriota</taxon>
        <taxon>Candidatus Kapaibacteriia</taxon>
        <taxon>Candidatus Kapaibacteriales</taxon>
        <taxon>Candidatus Kapaibacteriaceae</taxon>
        <taxon>Candidatus Kapaibacterium</taxon>
    </lineage>
</organism>
<proteinExistence type="predicted"/>
<evidence type="ECO:0000256" key="7">
    <source>
        <dbReference type="ARBA" id="ARBA00022989"/>
    </source>
</evidence>
<dbReference type="InterPro" id="IPR003439">
    <property type="entry name" value="ABC_transporter-like_ATP-bd"/>
</dbReference>
<feature type="domain" description="ABC transmembrane type-1" evidence="11">
    <location>
        <begin position="401"/>
        <end position="683"/>
    </location>
</feature>
<dbReference type="EMBL" id="MKVH01000024">
    <property type="protein sequence ID" value="OJX56739.1"/>
    <property type="molecule type" value="Genomic_DNA"/>
</dbReference>
<dbReference type="InterPro" id="IPR039421">
    <property type="entry name" value="Type_1_exporter"/>
</dbReference>
<dbReference type="AlphaFoldDB" id="A0A1M3KWZ1"/>
<evidence type="ECO:0000259" key="11">
    <source>
        <dbReference type="PROSITE" id="PS50929"/>
    </source>
</evidence>
<dbReference type="NCBIfam" id="TIGR03797">
    <property type="entry name" value="NHLM_micro_ABC2"/>
    <property type="match status" value="1"/>
</dbReference>
<protein>
    <submittedName>
        <fullName evidence="12">NHLP bacteriocin export ABC transporter permease/ATPase subunit</fullName>
    </submittedName>
</protein>
<keyword evidence="6" id="KW-0067">ATP-binding</keyword>
<dbReference type="SUPFAM" id="SSF90123">
    <property type="entry name" value="ABC transporter transmembrane region"/>
    <property type="match status" value="1"/>
</dbReference>
<evidence type="ECO:0000256" key="5">
    <source>
        <dbReference type="ARBA" id="ARBA00022741"/>
    </source>
</evidence>
<dbReference type="Pfam" id="PF00664">
    <property type="entry name" value="ABC_membrane"/>
    <property type="match status" value="1"/>
</dbReference>
<feature type="transmembrane region" description="Helical" evidence="9">
    <location>
        <begin position="539"/>
        <end position="559"/>
    </location>
</feature>
<dbReference type="Pfam" id="PF00005">
    <property type="entry name" value="ABC_tran"/>
    <property type="match status" value="1"/>
</dbReference>
<dbReference type="GO" id="GO:0016887">
    <property type="term" value="F:ATP hydrolysis activity"/>
    <property type="evidence" value="ECO:0007669"/>
    <property type="project" value="InterPro"/>
</dbReference>
<dbReference type="GO" id="GO:0140359">
    <property type="term" value="F:ABC-type transporter activity"/>
    <property type="evidence" value="ECO:0007669"/>
    <property type="project" value="InterPro"/>
</dbReference>
<dbReference type="Gene3D" id="3.40.50.300">
    <property type="entry name" value="P-loop containing nucleotide triphosphate hydrolases"/>
    <property type="match status" value="1"/>
</dbReference>
<name>A0A1M3KWZ1_9BACT</name>
<feature type="transmembrane region" description="Helical" evidence="9">
    <location>
        <begin position="400"/>
        <end position="425"/>
    </location>
</feature>
<dbReference type="GO" id="GO:0005886">
    <property type="term" value="C:plasma membrane"/>
    <property type="evidence" value="ECO:0007669"/>
    <property type="project" value="UniProtKB-SubCell"/>
</dbReference>
<evidence type="ECO:0000313" key="13">
    <source>
        <dbReference type="Proteomes" id="UP000184233"/>
    </source>
</evidence>
<dbReference type="InterPro" id="IPR003593">
    <property type="entry name" value="AAA+_ATPase"/>
</dbReference>
<keyword evidence="8 9" id="KW-0472">Membrane</keyword>
<comment type="caution">
    <text evidence="12">The sequence shown here is derived from an EMBL/GenBank/DDBJ whole genome shotgun (WGS) entry which is preliminary data.</text>
</comment>
<feature type="transmembrane region" description="Helical" evidence="9">
    <location>
        <begin position="654"/>
        <end position="673"/>
    </location>
</feature>
<dbReference type="Gene3D" id="1.20.1560.10">
    <property type="entry name" value="ABC transporter type 1, transmembrane domain"/>
    <property type="match status" value="1"/>
</dbReference>
<dbReference type="Proteomes" id="UP000184233">
    <property type="component" value="Unassembled WGS sequence"/>
</dbReference>
<dbReference type="InterPro" id="IPR017871">
    <property type="entry name" value="ABC_transporter-like_CS"/>
</dbReference>
<feature type="transmembrane region" description="Helical" evidence="9">
    <location>
        <begin position="625"/>
        <end position="642"/>
    </location>
</feature>
<keyword evidence="3" id="KW-1003">Cell membrane</keyword>
<sequence length="951" mass="102336">MSATPLQRPCPGNDPWRIVDATRTAIVRTGCVDLFAIGTGANGEPGHRRFLARCPEGAMLAPLDSGRLNGMDIIAVGSADTMLELGPEGPRSDVIHAAANEAVDFAAWVDVLLLVGNSAGDADGRVVALSAASVIELTAGSVVGAHDRVLWCQTKDIPPATAMRWPSSMAWRPVTSRHAGRVTADIMVAPRSTVDALTLLGDPVAVLDEATTLLSRAIEDLDRQAADLDRNVLVARMKRRAATARASVDDFGTVFGDKAQSTMMAATSDPVIAAARRMAEALHTPFILPPSWPADGTGRIELLLEASRMRSRIVVLEGMWYHDDAGPLIGFDKSGAAVTMLREGRHYVAIDVDGGRTVISSTTVGNYAERGLQVYRPFPATAMLFRDILRFGFGPLRKDLLLLLLAGCAGGLLSLFLPSITATIFDQVIPTTNRSQLLLITVGIVLAGIVGAIFELTRNVAVLRLQLQSDATLQGALWDRLLSLPATFFRRFTAGELATRANGFNAIQQLIAGATANSMVAFIFSTFQLIILFHHSTKLAWIALLILVLAALCLALISYGRYRHLVATQDVYQKITGVILQLLSAISKLRATASETYAFRMWSSMFLRQRRNEFKASGLQNLSQILYAVVPTIASMVFYWIIHDMAVDGKSLATGSVLSFLAAFSTFFASLLACSTAAESVLMCVPLYSYARPILETPPEVDEARPDPGRLHGDIDVVNVSFRYDAEGPLILDGVSISARAGEFIAVVGASGCGKSTLLRLLLGFETPEAGGIYFDGQDIAGVDIRAVRRQMGVVLQNGRVMSGDIFKNIVSGNPLLTIDDAWEAAASAGFDEDIHGMPMGMHTVISEGGSTLSGGQRQRLLIARAIASKPRIILMDEATSALDNRTQQIVTEALGRMHATRIIIAHRLSTIIHADRIYVMDRGRVMESGTYHELMTAGGAFAALARRQIA</sequence>
<dbReference type="SMART" id="SM00382">
    <property type="entry name" value="AAA"/>
    <property type="match status" value="1"/>
</dbReference>
<evidence type="ECO:0000256" key="3">
    <source>
        <dbReference type="ARBA" id="ARBA00022475"/>
    </source>
</evidence>
<comment type="subcellular location">
    <subcellularLocation>
        <location evidence="1">Cell membrane</location>
        <topology evidence="1">Multi-pass membrane protein</topology>
    </subcellularLocation>
</comment>
<dbReference type="PROSITE" id="PS50929">
    <property type="entry name" value="ABC_TM1F"/>
    <property type="match status" value="1"/>
</dbReference>
<feature type="domain" description="ABC transporter" evidence="10">
    <location>
        <begin position="715"/>
        <end position="948"/>
    </location>
</feature>
<evidence type="ECO:0000313" key="12">
    <source>
        <dbReference type="EMBL" id="OJX56739.1"/>
    </source>
</evidence>
<evidence type="ECO:0000256" key="4">
    <source>
        <dbReference type="ARBA" id="ARBA00022692"/>
    </source>
</evidence>
<evidence type="ECO:0000256" key="9">
    <source>
        <dbReference type="SAM" id="Phobius"/>
    </source>
</evidence>
<evidence type="ECO:0000256" key="6">
    <source>
        <dbReference type="ARBA" id="ARBA00022840"/>
    </source>
</evidence>
<gene>
    <name evidence="12" type="ORF">BGO89_09385</name>
</gene>